<reference evidence="9 10" key="1">
    <citation type="submission" date="2020-06" db="EMBL/GenBank/DDBJ databases">
        <authorList>
            <person name="Grouzdev D.S."/>
        </authorList>
    </citation>
    <scope>NUCLEOTIDE SEQUENCE [LARGE SCALE GENOMIC DNA]</scope>
    <source>
        <strain evidence="9 10">HO-A22</strain>
    </source>
</reference>
<evidence type="ECO:0000256" key="5">
    <source>
        <dbReference type="ARBA" id="ARBA00022840"/>
    </source>
</evidence>
<organism evidence="9 10">
    <name type="scientific">Ensifer oleiphilus</name>
    <dbReference type="NCBI Taxonomy" id="2742698"/>
    <lineage>
        <taxon>Bacteria</taxon>
        <taxon>Pseudomonadati</taxon>
        <taxon>Pseudomonadota</taxon>
        <taxon>Alphaproteobacteria</taxon>
        <taxon>Hyphomicrobiales</taxon>
        <taxon>Rhizobiaceae</taxon>
        <taxon>Sinorhizobium/Ensifer group</taxon>
        <taxon>Ensifer</taxon>
    </lineage>
</organism>
<evidence type="ECO:0000256" key="2">
    <source>
        <dbReference type="ARBA" id="ARBA00022679"/>
    </source>
</evidence>
<dbReference type="InterPro" id="IPR037051">
    <property type="entry name" value="4-carb_acid_sugar_kinase_N_sf"/>
</dbReference>
<dbReference type="EMBL" id="JABWDU010000008">
    <property type="protein sequence ID" value="NVD42097.1"/>
    <property type="molecule type" value="Genomic_DNA"/>
</dbReference>
<comment type="caution">
    <text evidence="9">The sequence shown here is derived from an EMBL/GenBank/DDBJ whole genome shotgun (WGS) entry which is preliminary data.</text>
</comment>
<gene>
    <name evidence="9" type="ORF">HT585_24830</name>
</gene>
<feature type="domain" description="Four-carbon acid sugar kinase N-terminal" evidence="7">
    <location>
        <begin position="11"/>
        <end position="220"/>
    </location>
</feature>
<sequence length="384" mass="40211">MENFGDIFSRICIVADDLTSAADGASPFLARGHRPRIHRRTLADVETAILSVDTGSRSMSATDAAEATRAAVSAFAGDRTLYKTMDSTLRGHIRAEILAAFHASGRQRLVIAPAFPAAGRTTIDAIQWLDGRPVADTFYAQDPAHPTRTSNIRDLVDPSLGTPGLVTIEMGDAEVRTVASSNRVVIVDADSQEKLNDRVARLAQMGPALWVGSPGMAQALAKLTAPATAGAPATPALSVRRVLAVVGSANRVSREQTPALRAAGAAISTRASDISSETQIACLSAPASRQSDARNVLSTLVDEACAALQQQRFDAVIATGGETMDALLQRLTVKSFALIGELEPGFPMGYATRETGQSLAIALKAGGFGTPTTLLNAARHLVST</sequence>
<evidence type="ECO:0000256" key="6">
    <source>
        <dbReference type="ARBA" id="ARBA00023277"/>
    </source>
</evidence>
<dbReference type="InterPro" id="IPR031475">
    <property type="entry name" value="NBD_C"/>
</dbReference>
<accession>A0A7Y6QAM2</accession>
<comment type="similarity">
    <text evidence="1">Belongs to the four-carbon acid sugar kinase family.</text>
</comment>
<evidence type="ECO:0000313" key="9">
    <source>
        <dbReference type="EMBL" id="NVD42097.1"/>
    </source>
</evidence>
<proteinExistence type="inferred from homology"/>
<name>A0A7Y6QAM2_9HYPH</name>
<keyword evidence="6" id="KW-0119">Carbohydrate metabolism</keyword>
<dbReference type="SUPFAM" id="SSF142764">
    <property type="entry name" value="YgbK-like"/>
    <property type="match status" value="1"/>
</dbReference>
<feature type="domain" description="Four-carbon acid sugar kinase nucleotide binding" evidence="8">
    <location>
        <begin position="284"/>
        <end position="374"/>
    </location>
</feature>
<evidence type="ECO:0000256" key="4">
    <source>
        <dbReference type="ARBA" id="ARBA00022777"/>
    </source>
</evidence>
<dbReference type="Pfam" id="PF07005">
    <property type="entry name" value="SBD_N"/>
    <property type="match status" value="1"/>
</dbReference>
<evidence type="ECO:0000256" key="3">
    <source>
        <dbReference type="ARBA" id="ARBA00022741"/>
    </source>
</evidence>
<dbReference type="InterPro" id="IPR042213">
    <property type="entry name" value="NBD_C_sf"/>
</dbReference>
<dbReference type="InterPro" id="IPR010737">
    <property type="entry name" value="4-carb_acid_sugar_kinase_N"/>
</dbReference>
<dbReference type="Gene3D" id="3.40.980.20">
    <property type="entry name" value="Four-carbon acid sugar kinase, nucleotide binding domain"/>
    <property type="match status" value="1"/>
</dbReference>
<evidence type="ECO:0000256" key="1">
    <source>
        <dbReference type="ARBA" id="ARBA00005715"/>
    </source>
</evidence>
<evidence type="ECO:0000313" key="10">
    <source>
        <dbReference type="Proteomes" id="UP000520198"/>
    </source>
</evidence>
<keyword evidence="5" id="KW-0067">ATP-binding</keyword>
<dbReference type="AlphaFoldDB" id="A0A7Y6QAM2"/>
<keyword evidence="3" id="KW-0547">Nucleotide-binding</keyword>
<dbReference type="Proteomes" id="UP000520198">
    <property type="component" value="Unassembled WGS sequence"/>
</dbReference>
<keyword evidence="2" id="KW-0808">Transferase</keyword>
<evidence type="ECO:0000259" key="7">
    <source>
        <dbReference type="Pfam" id="PF07005"/>
    </source>
</evidence>
<keyword evidence="10" id="KW-1185">Reference proteome</keyword>
<dbReference type="GO" id="GO:0005524">
    <property type="term" value="F:ATP binding"/>
    <property type="evidence" value="ECO:0007669"/>
    <property type="project" value="UniProtKB-KW"/>
</dbReference>
<dbReference type="Pfam" id="PF17042">
    <property type="entry name" value="NBD_C"/>
    <property type="match status" value="1"/>
</dbReference>
<protein>
    <submittedName>
        <fullName evidence="9">Four-carbon acid sugar kinase family protein</fullName>
    </submittedName>
</protein>
<keyword evidence="4 9" id="KW-0418">Kinase</keyword>
<dbReference type="GO" id="GO:0016301">
    <property type="term" value="F:kinase activity"/>
    <property type="evidence" value="ECO:0007669"/>
    <property type="project" value="UniProtKB-KW"/>
</dbReference>
<dbReference type="RefSeq" id="WP_176355478.1">
    <property type="nucleotide sequence ID" value="NZ_JABWDU010000008.1"/>
</dbReference>
<dbReference type="Gene3D" id="3.40.50.10840">
    <property type="entry name" value="Putative sugar-binding, N-terminal domain"/>
    <property type="match status" value="1"/>
</dbReference>
<evidence type="ECO:0000259" key="8">
    <source>
        <dbReference type="Pfam" id="PF17042"/>
    </source>
</evidence>